<protein>
    <submittedName>
        <fullName evidence="1">Uncharacterized protein</fullName>
    </submittedName>
</protein>
<dbReference type="InterPro" id="IPR039340">
    <property type="entry name" value="Tfc4/TFIIIC-102/Sfc4"/>
</dbReference>
<feature type="non-terminal residue" evidence="1">
    <location>
        <position position="1"/>
    </location>
</feature>
<dbReference type="EMBL" id="OC872522">
    <property type="protein sequence ID" value="CAD7635899.1"/>
    <property type="molecule type" value="Genomic_DNA"/>
</dbReference>
<dbReference type="Gene3D" id="1.25.40.10">
    <property type="entry name" value="Tetratricopeptide repeat domain"/>
    <property type="match status" value="1"/>
</dbReference>
<name>A0A7R9Q860_9ACAR</name>
<reference evidence="1" key="1">
    <citation type="submission" date="2020-11" db="EMBL/GenBank/DDBJ databases">
        <authorList>
            <person name="Tran Van P."/>
        </authorList>
    </citation>
    <scope>NUCLEOTIDE SEQUENCE</scope>
</reference>
<dbReference type="EMBL" id="CAJPIZ010017947">
    <property type="protein sequence ID" value="CAG2116329.1"/>
    <property type="molecule type" value="Genomic_DNA"/>
</dbReference>
<dbReference type="InterPro" id="IPR011990">
    <property type="entry name" value="TPR-like_helical_dom_sf"/>
</dbReference>
<dbReference type="GO" id="GO:0006383">
    <property type="term" value="P:transcription by RNA polymerase III"/>
    <property type="evidence" value="ECO:0007669"/>
    <property type="project" value="InterPro"/>
</dbReference>
<keyword evidence="2" id="KW-1185">Reference proteome</keyword>
<organism evidence="1">
    <name type="scientific">Medioppia subpectinata</name>
    <dbReference type="NCBI Taxonomy" id="1979941"/>
    <lineage>
        <taxon>Eukaryota</taxon>
        <taxon>Metazoa</taxon>
        <taxon>Ecdysozoa</taxon>
        <taxon>Arthropoda</taxon>
        <taxon>Chelicerata</taxon>
        <taxon>Arachnida</taxon>
        <taxon>Acari</taxon>
        <taxon>Acariformes</taxon>
        <taxon>Sarcoptiformes</taxon>
        <taxon>Oribatida</taxon>
        <taxon>Brachypylina</taxon>
        <taxon>Oppioidea</taxon>
        <taxon>Oppiidae</taxon>
        <taxon>Medioppia</taxon>
    </lineage>
</organism>
<proteinExistence type="predicted"/>
<dbReference type="GO" id="GO:0000127">
    <property type="term" value="C:transcription factor TFIIIC complex"/>
    <property type="evidence" value="ECO:0007669"/>
    <property type="project" value="TreeGrafter"/>
</dbReference>
<dbReference type="PANTHER" id="PTHR23082:SF0">
    <property type="entry name" value="GENERAL TRANSCRIPTION FACTOR 3C POLYPEPTIDE 3"/>
    <property type="match status" value="1"/>
</dbReference>
<sequence>KYCGLSLMSCGQECSELSDDIMSKCDLTIHLQYLELPIDLRAKLIVSLINLRCLLSVHDLLKEILLQSAETIGDLYLDIVDAFMKMDLHENAKLLVQRLVDTETYNEASIWLRFAECLEKTKETQQSIIAYSTVVRLAPNHFHARLKLSKLLVSVGKEKEALEIASQCESETQIDLDLLQMRCRLLYSQALWFDFSIAARILLSSDMTYLRHSRQLCTMISSSSYRTRLEALRDVHKDLGLTDDSLNHKYIGDNIDSETMVEVFVKLLNVLLYKIRDPEEAVKIAFSGYTCSAFAAKQDLIDYYALMCCYVSKNLFYTYPLIKALIMRNIDNNQIWNIFCPVMSQFYQDLRHNRFCIRLFIKNPENIALAYFNGHNALMSGRVREEYITVTMCSKVAPISAMSDEENRFDCVSIRSETSDYFSESTPHSIQSIRFDHKYALSPPYSPTLSFTDSSITSFTPNSSKTSFNRKQKLLKRRRLFDSPSETARREPNVTPLSERQQLAIALHLSSEFLTGFCFLGFKTR</sequence>
<gene>
    <name evidence="1" type="ORF">OSB1V03_LOCUS16290</name>
</gene>
<evidence type="ECO:0000313" key="2">
    <source>
        <dbReference type="Proteomes" id="UP000759131"/>
    </source>
</evidence>
<dbReference type="SUPFAM" id="SSF48452">
    <property type="entry name" value="TPR-like"/>
    <property type="match status" value="1"/>
</dbReference>
<evidence type="ECO:0000313" key="1">
    <source>
        <dbReference type="EMBL" id="CAD7635899.1"/>
    </source>
</evidence>
<dbReference type="PANTHER" id="PTHR23082">
    <property type="entry name" value="TRANSCRIPTION INITIATION FACTOR IIIC TFIIIC , POLYPEPTIDE 3-RELATED"/>
    <property type="match status" value="1"/>
</dbReference>
<dbReference type="OrthoDB" id="151490at2759"/>
<dbReference type="Proteomes" id="UP000759131">
    <property type="component" value="Unassembled WGS sequence"/>
</dbReference>
<accession>A0A7R9Q860</accession>
<dbReference type="AlphaFoldDB" id="A0A7R9Q860"/>